<organism evidence="1 2">
    <name type="scientific">Argiope bruennichi</name>
    <name type="common">Wasp spider</name>
    <name type="synonym">Aranea bruennichi</name>
    <dbReference type="NCBI Taxonomy" id="94029"/>
    <lineage>
        <taxon>Eukaryota</taxon>
        <taxon>Metazoa</taxon>
        <taxon>Ecdysozoa</taxon>
        <taxon>Arthropoda</taxon>
        <taxon>Chelicerata</taxon>
        <taxon>Arachnida</taxon>
        <taxon>Araneae</taxon>
        <taxon>Araneomorphae</taxon>
        <taxon>Entelegynae</taxon>
        <taxon>Araneoidea</taxon>
        <taxon>Araneidae</taxon>
        <taxon>Argiope</taxon>
    </lineage>
</organism>
<protein>
    <submittedName>
        <fullName evidence="1">Uncharacterized protein</fullName>
    </submittedName>
</protein>
<reference evidence="1" key="2">
    <citation type="submission" date="2020-06" db="EMBL/GenBank/DDBJ databases">
        <authorList>
            <person name="Sheffer M."/>
        </authorList>
    </citation>
    <scope>NUCLEOTIDE SEQUENCE</scope>
</reference>
<dbReference type="AlphaFoldDB" id="A0A8T0FXL7"/>
<dbReference type="Proteomes" id="UP000807504">
    <property type="component" value="Unassembled WGS sequence"/>
</dbReference>
<gene>
    <name evidence="1" type="ORF">HNY73_003346</name>
</gene>
<name>A0A8T0FXL7_ARGBR</name>
<evidence type="ECO:0000313" key="2">
    <source>
        <dbReference type="Proteomes" id="UP000807504"/>
    </source>
</evidence>
<proteinExistence type="predicted"/>
<comment type="caution">
    <text evidence="1">The sequence shown here is derived from an EMBL/GenBank/DDBJ whole genome shotgun (WGS) entry which is preliminary data.</text>
</comment>
<evidence type="ECO:0000313" key="1">
    <source>
        <dbReference type="EMBL" id="KAF8795502.1"/>
    </source>
</evidence>
<dbReference type="EMBL" id="JABXBU010000002">
    <property type="protein sequence ID" value="KAF8795502.1"/>
    <property type="molecule type" value="Genomic_DNA"/>
</dbReference>
<keyword evidence="2" id="KW-1185">Reference proteome</keyword>
<accession>A0A8T0FXL7</accession>
<sequence length="327" mass="38887">MAASKGCDIFPSRIITKPSEWLRYDLTFNAQRNVFPMYSQAFVSWMPTLANSHKKIYYQFYEKTENVKDNEYRNLRATESVAEVRPIVWHNVIKKLQKPLVKSKNCDQRMCFRYKTIFLVKCYFTFGLRTVNVDEYHLIQTGKSPIVFYKQRREKTLNVPQRSMNMPQNQFDTFTLEPETLYYVSKETNYVLMAYQKSFYAIDVVSKDTFKILRKQFTFLKVNKTSRRSKCTTQKSGEDFLPPATPAMDQMVDFYLEEEEKVIPRYYSPNAESFFKSKRGRKKRHEKRDSEAFKLPFLPSSEDKMCHTRQQTLNILVLSNHHPVLVK</sequence>
<reference evidence="1" key="1">
    <citation type="journal article" date="2020" name="bioRxiv">
        <title>Chromosome-level reference genome of the European wasp spider Argiope bruennichi: a resource for studies on range expansion and evolutionary adaptation.</title>
        <authorList>
            <person name="Sheffer M.M."/>
            <person name="Hoppe A."/>
            <person name="Krehenwinkel H."/>
            <person name="Uhl G."/>
            <person name="Kuss A.W."/>
            <person name="Jensen L."/>
            <person name="Jensen C."/>
            <person name="Gillespie R.G."/>
            <person name="Hoff K.J."/>
            <person name="Prost S."/>
        </authorList>
    </citation>
    <scope>NUCLEOTIDE SEQUENCE</scope>
</reference>